<name>A0A223KQN1_9BACI</name>
<gene>
    <name evidence="2" type="ORF">BC6307_10245</name>
</gene>
<evidence type="ECO:0000313" key="3">
    <source>
        <dbReference type="Proteomes" id="UP000215224"/>
    </source>
</evidence>
<dbReference type="RefSeq" id="WP_066414296.1">
    <property type="nucleotide sequence ID" value="NZ_CP018866.1"/>
</dbReference>
<dbReference type="Gene3D" id="3.40.50.450">
    <property type="match status" value="1"/>
</dbReference>
<dbReference type="KEGG" id="bcoh:BC6307_10245"/>
<dbReference type="PANTHER" id="PTHR38440">
    <property type="entry name" value="UPF0398 PROTEIN YPSA"/>
    <property type="match status" value="1"/>
</dbReference>
<protein>
    <recommendedName>
        <fullName evidence="1">UPF0398 protein BC6307_10245</fullName>
    </recommendedName>
</protein>
<sequence length="188" mass="22034">MKVMTLTGYKSHELQIFKNDDPPALIIKAAIRKKIVELLEEGNDLEWILISGQLGVELWGAEVVYELQEYYPQLKVAVITPFLGQEEKWSEANKEYYEFILSQADFIDSVSRKKYESPAQFKQKNLFFINKANCLLAVYDDERPGNTKFILEIAKTKAEKQHFPIYTIDFYELQVLMEEISYNQNSDW</sequence>
<dbReference type="EMBL" id="CP018866">
    <property type="protein sequence ID" value="AST91633.1"/>
    <property type="molecule type" value="Genomic_DNA"/>
</dbReference>
<dbReference type="PIRSF" id="PIRSF021290">
    <property type="entry name" value="DUF1273"/>
    <property type="match status" value="1"/>
</dbReference>
<evidence type="ECO:0000256" key="1">
    <source>
        <dbReference type="HAMAP-Rule" id="MF_01575"/>
    </source>
</evidence>
<dbReference type="InterPro" id="IPR010697">
    <property type="entry name" value="YspA"/>
</dbReference>
<dbReference type="Proteomes" id="UP000215224">
    <property type="component" value="Chromosome"/>
</dbReference>
<dbReference type="PANTHER" id="PTHR38440:SF1">
    <property type="entry name" value="UPF0398 PROTEIN SPR0331"/>
    <property type="match status" value="1"/>
</dbReference>
<dbReference type="HAMAP" id="MF_01575">
    <property type="entry name" value="UPF0398"/>
    <property type="match status" value="1"/>
</dbReference>
<organism evidence="2 3">
    <name type="scientific">Sutcliffiella cohnii</name>
    <dbReference type="NCBI Taxonomy" id="33932"/>
    <lineage>
        <taxon>Bacteria</taxon>
        <taxon>Bacillati</taxon>
        <taxon>Bacillota</taxon>
        <taxon>Bacilli</taxon>
        <taxon>Bacillales</taxon>
        <taxon>Bacillaceae</taxon>
        <taxon>Sutcliffiella</taxon>
    </lineage>
</organism>
<evidence type="ECO:0000313" key="2">
    <source>
        <dbReference type="EMBL" id="AST91633.1"/>
    </source>
</evidence>
<reference evidence="2 3" key="1">
    <citation type="submission" date="2016-12" db="EMBL/GenBank/DDBJ databases">
        <title>The whole genome sequencing and assembly of Bacillus cohnii DSM 6307T strain.</title>
        <authorList>
            <person name="Lee Y.-J."/>
            <person name="Yi H."/>
            <person name="Bahn Y.-S."/>
            <person name="Kim J.F."/>
            <person name="Lee D.-W."/>
        </authorList>
    </citation>
    <scope>NUCLEOTIDE SEQUENCE [LARGE SCALE GENOMIC DNA]</scope>
    <source>
        <strain evidence="2 3">DSM 6307</strain>
    </source>
</reference>
<dbReference type="NCBIfam" id="NF010181">
    <property type="entry name" value="PRK13660.1"/>
    <property type="match status" value="1"/>
</dbReference>
<keyword evidence="3" id="KW-1185">Reference proteome</keyword>
<accession>A0A223KQN1</accession>
<dbReference type="Pfam" id="PF06908">
    <property type="entry name" value="YpsA"/>
    <property type="match status" value="1"/>
</dbReference>
<proteinExistence type="inferred from homology"/>
<dbReference type="STRING" id="1314751.GCA_001591425_01544"/>
<dbReference type="SUPFAM" id="SSF102405">
    <property type="entry name" value="MCP/YpsA-like"/>
    <property type="match status" value="1"/>
</dbReference>
<dbReference type="AlphaFoldDB" id="A0A223KQN1"/>
<comment type="similarity">
    <text evidence="1">Belongs to the UPF0398 family.</text>
</comment>